<keyword evidence="4" id="KW-0969">Cilium</keyword>
<reference evidence="4 5" key="1">
    <citation type="submission" date="2014-07" db="EMBL/GenBank/DDBJ databases">
        <title>Methanogenic archaea and the global carbon cycle.</title>
        <authorList>
            <person name="Henriksen J.R."/>
            <person name="Luke J."/>
            <person name="Reinhart S."/>
            <person name="Benedict M.N."/>
            <person name="Youngblut N.D."/>
            <person name="Metcalf M.E."/>
            <person name="Whitaker R.J."/>
            <person name="Metcalf W.W."/>
        </authorList>
    </citation>
    <scope>NUCLEOTIDE SEQUENCE [LARGE SCALE GENOMIC DNA]</scope>
    <source>
        <strain evidence="4 5">WWM610</strain>
    </source>
</reference>
<keyword evidence="4" id="KW-0966">Cell projection</keyword>
<dbReference type="PATRIC" id="fig|1434117.4.peg.1094"/>
<evidence type="ECO:0000313" key="4">
    <source>
        <dbReference type="EMBL" id="AKB39870.1"/>
    </source>
</evidence>
<feature type="compositionally biased region" description="Basic and acidic residues" evidence="2">
    <location>
        <begin position="153"/>
        <end position="191"/>
    </location>
</feature>
<dbReference type="InterPro" id="IPR050921">
    <property type="entry name" value="T4SS_GSP_E_ATPase"/>
</dbReference>
<dbReference type="Gene3D" id="1.10.390.40">
    <property type="match status" value="1"/>
</dbReference>
<dbReference type="InterPro" id="IPR001482">
    <property type="entry name" value="T2SS/T4SS_dom"/>
</dbReference>
<evidence type="ECO:0000256" key="2">
    <source>
        <dbReference type="SAM" id="MobiDB-lite"/>
    </source>
</evidence>
<dbReference type="AlphaFoldDB" id="A0A0E3PU94"/>
<keyword evidence="4" id="KW-0282">Flagellum</keyword>
<organism evidence="4 5">
    <name type="scientific">Methanosarcina mazei WWM610</name>
    <dbReference type="NCBI Taxonomy" id="1434117"/>
    <lineage>
        <taxon>Archaea</taxon>
        <taxon>Methanobacteriati</taxon>
        <taxon>Methanobacteriota</taxon>
        <taxon>Stenosarchaea group</taxon>
        <taxon>Methanomicrobia</taxon>
        <taxon>Methanosarcinales</taxon>
        <taxon>Methanosarcinaceae</taxon>
        <taxon>Methanosarcina</taxon>
    </lineage>
</organism>
<sequence>MEALPFNPLPAPENGGRSRKEVYAILSPEMQEFVGREENHHVLDYICRLPAEEIGFPEFYPRISRSMKSIKRPNLIYPAGKGLAVHIYPDKEDVRNYYIPIEPCLFQKLDSMLEEVEKLLIDVIHDQEINTNDPEEKKKLLVKALEKTCDVKENLKEKPGKSEEKGGQNQKDTDQKKNKEKDSLKEGKNDGKTGFLGNLKGAGKLFGSGKPKKISVTPQEFNAIKYRMVRDKVGMGVLEPLLLDSNIEDISCSGLGRIFVEHKVFSSLKTTISFEEIEELNSFVIQMSEKVGKPITYRDPIVDTALPDGSRINIVFGEDVSKRGSNFTIRKFMGVPISILELVEFGTIDYTMAAYMWMMLRAGMNCFVSGETASGKTTMMNAVTTFLSPDSKIVSIEDTPELQVPHKNWTREVTRTTRDDSGSDVSMFDLLKAALRQRPNEIMIGEIRGVEGSIAFQAMQTGHPVMSTFHAASVEKLIQRLTGDPINVPKNYVDNLNVVIIQSAVNVPGKGLGRRVLSINEIVGYDAVNQAFNFMDIFKWDPSTDTFKFTGKNNSYLLEHKIAPRMGIPETQVRKIYSELDRRSKILRKIHQANITNFYDLFTTLIQLEEAGVIS</sequence>
<proteinExistence type="inferred from homology"/>
<evidence type="ECO:0000313" key="5">
    <source>
        <dbReference type="Proteomes" id="UP000033058"/>
    </source>
</evidence>
<dbReference type="Gene3D" id="3.40.50.300">
    <property type="entry name" value="P-loop containing nucleotide triphosphate hydrolases"/>
    <property type="match status" value="1"/>
</dbReference>
<dbReference type="PANTHER" id="PTHR30486">
    <property type="entry name" value="TWITCHING MOTILITY PROTEIN PILT"/>
    <property type="match status" value="1"/>
</dbReference>
<dbReference type="HOGENOM" id="CLU_005379_2_2_2"/>
<name>A0A0E3PU94_METMZ</name>
<dbReference type="RefSeq" id="WP_015411080.1">
    <property type="nucleotide sequence ID" value="NZ_CP009509.1"/>
</dbReference>
<dbReference type="Proteomes" id="UP000033058">
    <property type="component" value="Chromosome"/>
</dbReference>
<gene>
    <name evidence="4" type="ORF">MSMAW_0879</name>
</gene>
<dbReference type="PANTHER" id="PTHR30486:SF14">
    <property type="entry name" value="FLAGELLA ACCESSORY PROTEIN I"/>
    <property type="match status" value="1"/>
</dbReference>
<protein>
    <submittedName>
        <fullName evidence="4">Flagella-related protein FlaI</fullName>
    </submittedName>
</protein>
<dbReference type="SUPFAM" id="SSF52540">
    <property type="entry name" value="P-loop containing nucleoside triphosphate hydrolases"/>
    <property type="match status" value="1"/>
</dbReference>
<dbReference type="Gene3D" id="3.30.450.370">
    <property type="match status" value="1"/>
</dbReference>
<feature type="region of interest" description="Disordered" evidence="2">
    <location>
        <begin position="153"/>
        <end position="195"/>
    </location>
</feature>
<comment type="similarity">
    <text evidence="1">Belongs to the GSP E family.</text>
</comment>
<dbReference type="InterPro" id="IPR027417">
    <property type="entry name" value="P-loop_NTPase"/>
</dbReference>
<feature type="domain" description="Bacterial type II secretion system protein E" evidence="3">
    <location>
        <begin position="235"/>
        <end position="483"/>
    </location>
</feature>
<evidence type="ECO:0000256" key="1">
    <source>
        <dbReference type="ARBA" id="ARBA00006611"/>
    </source>
</evidence>
<dbReference type="EMBL" id="CP009509">
    <property type="protein sequence ID" value="AKB39870.1"/>
    <property type="molecule type" value="Genomic_DNA"/>
</dbReference>
<dbReference type="GeneID" id="24850521"/>
<dbReference type="CDD" id="cd01130">
    <property type="entry name" value="VirB11-like_ATPase"/>
    <property type="match status" value="1"/>
</dbReference>
<dbReference type="Pfam" id="PF00437">
    <property type="entry name" value="T2SSE"/>
    <property type="match status" value="1"/>
</dbReference>
<dbReference type="GO" id="GO:0016887">
    <property type="term" value="F:ATP hydrolysis activity"/>
    <property type="evidence" value="ECO:0007669"/>
    <property type="project" value="InterPro"/>
</dbReference>
<evidence type="ECO:0000259" key="3">
    <source>
        <dbReference type="Pfam" id="PF00437"/>
    </source>
</evidence>
<accession>A0A0E3PU94</accession>